<dbReference type="PANTHER" id="PTHR22753:SF24">
    <property type="entry name" value="ESTERASE_LIPASE_THIOESTERASE FAMILY PROTEIN"/>
    <property type="match status" value="1"/>
</dbReference>
<sequence>MVGSRLLPVTNSARAQMASATTFSAPANAPRRRSPPPPPHLPRFHAFSRNLRPAPAAVTSKMEPAPAITDRQGTAGGPPEVAGAVPKLLDESEIEPRGVRDYIDWSRDLVRPDGGPPRWFSPLECGSREKGSPLLLFLPGIDGVGLGLIRHHQRLGKVFDIWCLHIPVMDRTPFEGLVDFVERTVKSEKSCSPNKPIYLVGESIGACIALAVAARNPNIDLILILANPATSFCKSQLHSLSVFLDVVPEPLHINIPYFLNFITGNHMRMSSTYAKSVLSLQKAAWGLSESLADIPPCLSFLVNILPKESLLWKLKMLRSASFYVNSRLHAVKAQALILASGRDQLFPSREEAERLCSALPNCRIRHFKDGGHNIFLEGGIDLLTTIRGAGYFRRSSQLDYVSDYLLLTPDEFQKATEQYRWIDLAMSPVMLSTLEDGRVVKGLAGIPLEGPAVLIGYHMLMGLELGPLFTRLFLERKIHLRGIAHPFMFDRASELLMPDSSSFDSHRLLGAVPASAANFYKLLSRKSFVLLYPGGAREALHKKGEHYKLFWPEEPEFVRMASRFEATIIPFGVVGEDDISEMLLDYDDLVNLPFYDILDKRINQDAVRLRTESTGEVRNQALYLPILLPKIPGRLYFLFGRPIEMRGRREELKDKYKAQQLYMHVKSEVKNCITYLKEKREKDPYRNILPRLLYQLANGYTAEVPTFEL</sequence>
<dbReference type="RefSeq" id="XP_038985818.1">
    <property type="nucleotide sequence ID" value="XM_039129890.1"/>
</dbReference>
<feature type="region of interest" description="Disordered" evidence="1">
    <location>
        <begin position="20"/>
        <end position="83"/>
    </location>
</feature>
<keyword evidence="3" id="KW-1185">Reference proteome</keyword>
<feature type="domain" description="AB hydrolase-1" evidence="2">
    <location>
        <begin position="133"/>
        <end position="378"/>
    </location>
</feature>
<dbReference type="PANTHER" id="PTHR22753">
    <property type="entry name" value="TRANSMEMBRANE PROTEIN 68"/>
    <property type="match status" value="1"/>
</dbReference>
<dbReference type="InterPro" id="IPR029058">
    <property type="entry name" value="AB_hydrolase_fold"/>
</dbReference>
<reference evidence="4" key="2">
    <citation type="submission" date="2025-08" db="UniProtKB">
        <authorList>
            <consortium name="RefSeq"/>
        </authorList>
    </citation>
    <scope>IDENTIFICATION</scope>
    <source>
        <tissue evidence="4">Young leaves</tissue>
    </source>
</reference>
<evidence type="ECO:0000313" key="4">
    <source>
        <dbReference type="RefSeq" id="XP_038985818.1"/>
    </source>
</evidence>
<accession>A0A8B9AP77</accession>
<dbReference type="SUPFAM" id="SSF53474">
    <property type="entry name" value="alpha/beta-Hydrolases"/>
    <property type="match status" value="1"/>
</dbReference>
<dbReference type="GO" id="GO:0016020">
    <property type="term" value="C:membrane"/>
    <property type="evidence" value="ECO:0007669"/>
    <property type="project" value="TreeGrafter"/>
</dbReference>
<dbReference type="InterPro" id="IPR000073">
    <property type="entry name" value="AB_hydrolase_1"/>
</dbReference>
<evidence type="ECO:0000259" key="2">
    <source>
        <dbReference type="Pfam" id="PF00561"/>
    </source>
</evidence>
<dbReference type="CDD" id="cd07987">
    <property type="entry name" value="LPLAT_MGAT-like"/>
    <property type="match status" value="1"/>
</dbReference>
<evidence type="ECO:0000256" key="1">
    <source>
        <dbReference type="SAM" id="MobiDB-lite"/>
    </source>
</evidence>
<dbReference type="Pfam" id="PF00561">
    <property type="entry name" value="Abhydrolase_1"/>
    <property type="match status" value="1"/>
</dbReference>
<organism evidence="3 4">
    <name type="scientific">Phoenix dactylifera</name>
    <name type="common">Date palm</name>
    <dbReference type="NCBI Taxonomy" id="42345"/>
    <lineage>
        <taxon>Eukaryota</taxon>
        <taxon>Viridiplantae</taxon>
        <taxon>Streptophyta</taxon>
        <taxon>Embryophyta</taxon>
        <taxon>Tracheophyta</taxon>
        <taxon>Spermatophyta</taxon>
        <taxon>Magnoliopsida</taxon>
        <taxon>Liliopsida</taxon>
        <taxon>Arecaceae</taxon>
        <taxon>Coryphoideae</taxon>
        <taxon>Phoeniceae</taxon>
        <taxon>Phoenix</taxon>
    </lineage>
</organism>
<dbReference type="OrthoDB" id="44277at2759"/>
<protein>
    <submittedName>
        <fullName evidence="4">Acyltransferase-like protein At1g54570, chloroplastic isoform X1</fullName>
    </submittedName>
</protein>
<evidence type="ECO:0000313" key="3">
    <source>
        <dbReference type="Proteomes" id="UP000228380"/>
    </source>
</evidence>
<dbReference type="Proteomes" id="UP000228380">
    <property type="component" value="Chromosome 9"/>
</dbReference>
<proteinExistence type="predicted"/>
<name>A0A8B9AP77_PHODC</name>
<dbReference type="Gene3D" id="3.40.50.1820">
    <property type="entry name" value="alpha/beta hydrolase"/>
    <property type="match status" value="1"/>
</dbReference>
<dbReference type="KEGG" id="pda:103715323"/>
<dbReference type="GeneID" id="103715323"/>
<dbReference type="AlphaFoldDB" id="A0A8B9AP77"/>
<gene>
    <name evidence="4" type="primary">LOC103715323</name>
</gene>
<reference evidence="3" key="1">
    <citation type="journal article" date="2019" name="Nat. Commun.">
        <title>Genome-wide association mapping of date palm fruit traits.</title>
        <authorList>
            <person name="Hazzouri K.M."/>
            <person name="Gros-Balthazard M."/>
            <person name="Flowers J.M."/>
            <person name="Copetti D."/>
            <person name="Lemansour A."/>
            <person name="Lebrun M."/>
            <person name="Masmoudi K."/>
            <person name="Ferrand S."/>
            <person name="Dhar M.I."/>
            <person name="Fresquez Z.A."/>
            <person name="Rosas U."/>
            <person name="Zhang J."/>
            <person name="Talag J."/>
            <person name="Lee S."/>
            <person name="Kudrna D."/>
            <person name="Powell R.F."/>
            <person name="Leitch I.J."/>
            <person name="Krueger R.R."/>
            <person name="Wing R.A."/>
            <person name="Amiri K.M.A."/>
            <person name="Purugganan M.D."/>
        </authorList>
    </citation>
    <scope>NUCLEOTIDE SEQUENCE [LARGE SCALE GENOMIC DNA]</scope>
    <source>
        <strain evidence="3">cv. Khalas</strain>
    </source>
</reference>